<dbReference type="PROSITE" id="PS01125">
    <property type="entry name" value="ROK"/>
    <property type="match status" value="1"/>
</dbReference>
<evidence type="ECO:0000313" key="2">
    <source>
        <dbReference type="EMBL" id="AKA35586.1"/>
    </source>
</evidence>
<dbReference type="GO" id="GO:0016301">
    <property type="term" value="F:kinase activity"/>
    <property type="evidence" value="ECO:0007669"/>
    <property type="project" value="UniProtKB-KW"/>
</dbReference>
<gene>
    <name evidence="2" type="ORF">VC82_1983</name>
</gene>
<accession>A0A0D5YUM0</accession>
<dbReference type="PANTHER" id="PTHR18964:SF149">
    <property type="entry name" value="BIFUNCTIONAL UDP-N-ACETYLGLUCOSAMINE 2-EPIMERASE_N-ACETYLMANNOSAMINE KINASE"/>
    <property type="match status" value="1"/>
</dbReference>
<dbReference type="InterPro" id="IPR000600">
    <property type="entry name" value="ROK"/>
</dbReference>
<sequence>MQYLGIDIGGTRVKTVLLDKDMQILKKDEVATHDGVGDWKTKILGLIKKEAGASERQALTIGISAPGLADAGNRKILHMPERLQGIENFDWGNAADREIWVVNDGHAACLAEYHSYQKEKNIKNMLLLTLGTGVGGGVIVDGRLYQGNLNRAGHFGHMTVDHDGAPTMTNMLGSLEYAIGNFSVGQRTQGHYSSTKELVKAYEENEVTATFWWLESVKKLALALASLVNTFSPEVVVLGGGISSGAKDSLIKPLHEFMALYEWQPGGYRTAIELAQFGQYAGAMGAALFAKSKS</sequence>
<reference evidence="2 3" key="1">
    <citation type="submission" date="2015-03" db="EMBL/GenBank/DDBJ databases">
        <title>Complete genome sequence of Muricauda lutaonensis CC-HSB-11T, isolated from a coastal hot spring.</title>
        <authorList>
            <person name="Kim K.M."/>
        </authorList>
    </citation>
    <scope>NUCLEOTIDE SEQUENCE [LARGE SCALE GENOMIC DNA]</scope>
    <source>
        <strain evidence="2 3">CC-HSB-11</strain>
    </source>
</reference>
<name>A0A0D5YUM0_9FLAO</name>
<dbReference type="EMBL" id="CP011071">
    <property type="protein sequence ID" value="AKA35586.1"/>
    <property type="molecule type" value="Genomic_DNA"/>
</dbReference>
<dbReference type="OrthoDB" id="9810372at2"/>
<dbReference type="RefSeq" id="WP_045802225.1">
    <property type="nucleotide sequence ID" value="NZ_CP011071.1"/>
</dbReference>
<dbReference type="KEGG" id="mlt:VC82_1983"/>
<keyword evidence="3" id="KW-1185">Reference proteome</keyword>
<dbReference type="AlphaFoldDB" id="A0A0D5YUM0"/>
<evidence type="ECO:0000256" key="1">
    <source>
        <dbReference type="ARBA" id="ARBA00006479"/>
    </source>
</evidence>
<keyword evidence="2" id="KW-0418">Kinase</keyword>
<dbReference type="SUPFAM" id="SSF53067">
    <property type="entry name" value="Actin-like ATPase domain"/>
    <property type="match status" value="1"/>
</dbReference>
<dbReference type="Gene3D" id="3.30.420.40">
    <property type="match status" value="2"/>
</dbReference>
<dbReference type="HOGENOM" id="CLU_036604_0_1_10"/>
<dbReference type="Proteomes" id="UP000032726">
    <property type="component" value="Chromosome"/>
</dbReference>
<keyword evidence="2" id="KW-0808">Transferase</keyword>
<dbReference type="InterPro" id="IPR043129">
    <property type="entry name" value="ATPase_NBD"/>
</dbReference>
<evidence type="ECO:0000313" key="3">
    <source>
        <dbReference type="Proteomes" id="UP000032726"/>
    </source>
</evidence>
<comment type="similarity">
    <text evidence="1">Belongs to the ROK (NagC/XylR) family.</text>
</comment>
<proteinExistence type="inferred from homology"/>
<dbReference type="InterPro" id="IPR049874">
    <property type="entry name" value="ROK_cs"/>
</dbReference>
<dbReference type="PANTHER" id="PTHR18964">
    <property type="entry name" value="ROK (REPRESSOR, ORF, KINASE) FAMILY"/>
    <property type="match status" value="1"/>
</dbReference>
<dbReference type="Pfam" id="PF00480">
    <property type="entry name" value="ROK"/>
    <property type="match status" value="1"/>
</dbReference>
<organism evidence="2 3">
    <name type="scientific">Flagellimonas lutaonensis</name>
    <dbReference type="NCBI Taxonomy" id="516051"/>
    <lineage>
        <taxon>Bacteria</taxon>
        <taxon>Pseudomonadati</taxon>
        <taxon>Bacteroidota</taxon>
        <taxon>Flavobacteriia</taxon>
        <taxon>Flavobacteriales</taxon>
        <taxon>Flavobacteriaceae</taxon>
        <taxon>Flagellimonas</taxon>
    </lineage>
</organism>
<protein>
    <submittedName>
        <fullName evidence="2">Glucokinase</fullName>
    </submittedName>
</protein>
<dbReference type="STRING" id="516051.VC82_1983"/>